<keyword evidence="3 9" id="KW-0378">Hydrolase</keyword>
<dbReference type="PANTHER" id="PTHR47642">
    <property type="entry name" value="ATP-DEPENDENT DNA HELICASE"/>
    <property type="match status" value="1"/>
</dbReference>
<keyword evidence="13" id="KW-1185">Reference proteome</keyword>
<keyword evidence="8" id="KW-0413">Isomerase</keyword>
<dbReference type="EC" id="5.6.2.3" evidence="9"/>
<keyword evidence="1 9" id="KW-0547">Nucleotide-binding</keyword>
<evidence type="ECO:0000256" key="6">
    <source>
        <dbReference type="ARBA" id="ARBA00023125"/>
    </source>
</evidence>
<comment type="similarity">
    <text evidence="9">Belongs to the helicase family.</text>
</comment>
<evidence type="ECO:0000256" key="8">
    <source>
        <dbReference type="ARBA" id="ARBA00023235"/>
    </source>
</evidence>
<keyword evidence="9" id="KW-0233">DNA recombination</keyword>
<dbReference type="InterPro" id="IPR049163">
    <property type="entry name" value="Pif1-like_2B_dom"/>
</dbReference>
<evidence type="ECO:0000313" key="13">
    <source>
        <dbReference type="Proteomes" id="UP001359559"/>
    </source>
</evidence>
<evidence type="ECO:0000256" key="1">
    <source>
        <dbReference type="ARBA" id="ARBA00022741"/>
    </source>
</evidence>
<evidence type="ECO:0000256" key="9">
    <source>
        <dbReference type="RuleBase" id="RU363044"/>
    </source>
</evidence>
<feature type="domain" description="DNA helicase Pif1-like DEAD-box helicase" evidence="10">
    <location>
        <begin position="54"/>
        <end position="253"/>
    </location>
</feature>
<dbReference type="Pfam" id="PF21530">
    <property type="entry name" value="Pif1_2B_dom"/>
    <property type="match status" value="1"/>
</dbReference>
<keyword evidence="6" id="KW-0238">DNA-binding</keyword>
<dbReference type="InterPro" id="IPR051055">
    <property type="entry name" value="PIF1_helicase"/>
</dbReference>
<dbReference type="GO" id="GO:0016787">
    <property type="term" value="F:hydrolase activity"/>
    <property type="evidence" value="ECO:0007669"/>
    <property type="project" value="UniProtKB-KW"/>
</dbReference>
<keyword evidence="2 9" id="KW-0227">DNA damage</keyword>
<dbReference type="GO" id="GO:0006310">
    <property type="term" value="P:DNA recombination"/>
    <property type="evidence" value="ECO:0007669"/>
    <property type="project" value="UniProtKB-KW"/>
</dbReference>
<dbReference type="EMBL" id="JAYKXN010000001">
    <property type="protein sequence ID" value="KAK7316720.1"/>
    <property type="molecule type" value="Genomic_DNA"/>
</dbReference>
<dbReference type="CDD" id="cd18037">
    <property type="entry name" value="DEXSc_Pif1_like"/>
    <property type="match status" value="1"/>
</dbReference>
<proteinExistence type="inferred from homology"/>
<keyword evidence="7 9" id="KW-0234">DNA repair</keyword>
<comment type="cofactor">
    <cofactor evidence="9">
        <name>Mg(2+)</name>
        <dbReference type="ChEBI" id="CHEBI:18420"/>
    </cofactor>
</comment>
<gene>
    <name evidence="12" type="ORF">RJT34_00389</name>
</gene>
<evidence type="ECO:0000256" key="4">
    <source>
        <dbReference type="ARBA" id="ARBA00022806"/>
    </source>
</evidence>
<protein>
    <recommendedName>
        <fullName evidence="9">ATP-dependent DNA helicase</fullName>
        <ecNumber evidence="9">5.6.2.3</ecNumber>
    </recommendedName>
</protein>
<dbReference type="Proteomes" id="UP001359559">
    <property type="component" value="Unassembled WGS sequence"/>
</dbReference>
<keyword evidence="4 9" id="KW-0347">Helicase</keyword>
<comment type="catalytic activity">
    <reaction evidence="9">
        <text>ATP + H2O = ADP + phosphate + H(+)</text>
        <dbReference type="Rhea" id="RHEA:13065"/>
        <dbReference type="ChEBI" id="CHEBI:15377"/>
        <dbReference type="ChEBI" id="CHEBI:15378"/>
        <dbReference type="ChEBI" id="CHEBI:30616"/>
        <dbReference type="ChEBI" id="CHEBI:43474"/>
        <dbReference type="ChEBI" id="CHEBI:456216"/>
        <dbReference type="EC" id="5.6.2.3"/>
    </reaction>
</comment>
<dbReference type="Pfam" id="PF05970">
    <property type="entry name" value="PIF1"/>
    <property type="match status" value="1"/>
</dbReference>
<evidence type="ECO:0000313" key="12">
    <source>
        <dbReference type="EMBL" id="KAK7316720.1"/>
    </source>
</evidence>
<evidence type="ECO:0000256" key="2">
    <source>
        <dbReference type="ARBA" id="ARBA00022763"/>
    </source>
</evidence>
<evidence type="ECO:0000256" key="3">
    <source>
        <dbReference type="ARBA" id="ARBA00022801"/>
    </source>
</evidence>
<accession>A0AAN9KF73</accession>
<dbReference type="InterPro" id="IPR027417">
    <property type="entry name" value="P-loop_NTPase"/>
</dbReference>
<comment type="caution">
    <text evidence="12">The sequence shown here is derived from an EMBL/GenBank/DDBJ whole genome shotgun (WGS) entry which is preliminary data.</text>
</comment>
<sequence>MRFFTLEVVVAAYRNCSTKGYSSKPSYGSYTKYNKKTTAVERKKPQRRPKVQWTEEQKSVLSAVTEGSSVFITGSAGTGKSKVLTEVVMSLKKLHTPSKVFVTASTGVAAFAIKGQTLHSFAGVPCSVDDPEKFLEDIRSNRRACRRWQKVKALVVDEISMVDARLFDYLEFVARELRDVDEIWGGIQLVVVGDFCQLPPIPDHNSGDCVKYAFEADCWDNSFDAQIELTKIFRQCDPRFIELLEGIRKGETDHVDLSFLEKHCSKNECDPSAVQLFPLKKIVENVNKKKLKSLQEDVVVYRAVDSVKGDGKGHSKSQLFPLKKSVENVNKKKLKSLQEDAVVYRAVDSVKGDGKDHSKSQLAQGKVPYHLKRQLEQGIAPSEIEICKGARVMLVRNLNTWKGLVNGATGTVVGFEKEDVGDVCLDNLVPVVKFDSGNTLTIKPEEWCVMDGDKIVATRKQIPLILAWALSIHKCQGMTLDKAKIDLSRAFGCGMVYTALSRVRSLDDLHLTGFKPSMIQADHKVSQFYRNLALQRSSNVDNSCIESKVGSGSITGNSEEACIAETNCYFSLSDFLARRMKRS</sequence>
<dbReference type="GO" id="GO:0006281">
    <property type="term" value="P:DNA repair"/>
    <property type="evidence" value="ECO:0007669"/>
    <property type="project" value="UniProtKB-KW"/>
</dbReference>
<keyword evidence="5 9" id="KW-0067">ATP-binding</keyword>
<dbReference type="Gene3D" id="3.40.50.300">
    <property type="entry name" value="P-loop containing nucleotide triphosphate hydrolases"/>
    <property type="match status" value="2"/>
</dbReference>
<dbReference type="GO" id="GO:0005524">
    <property type="term" value="F:ATP binding"/>
    <property type="evidence" value="ECO:0007669"/>
    <property type="project" value="UniProtKB-KW"/>
</dbReference>
<dbReference type="CDD" id="cd18809">
    <property type="entry name" value="SF1_C_RecD"/>
    <property type="match status" value="1"/>
</dbReference>
<feature type="domain" description="DNA helicase Pif1-like 2B" evidence="11">
    <location>
        <begin position="377"/>
        <end position="415"/>
    </location>
</feature>
<dbReference type="InterPro" id="IPR010285">
    <property type="entry name" value="DNA_helicase_pif1-like_DEAD"/>
</dbReference>
<dbReference type="SUPFAM" id="SSF52540">
    <property type="entry name" value="P-loop containing nucleoside triphosphate hydrolases"/>
    <property type="match status" value="2"/>
</dbReference>
<dbReference type="PANTHER" id="PTHR47642:SF5">
    <property type="entry name" value="ATP-DEPENDENT DNA HELICASE"/>
    <property type="match status" value="1"/>
</dbReference>
<dbReference type="Gene3D" id="2.30.30.940">
    <property type="match status" value="1"/>
</dbReference>
<dbReference type="AlphaFoldDB" id="A0AAN9KF73"/>
<evidence type="ECO:0000259" key="10">
    <source>
        <dbReference type="Pfam" id="PF05970"/>
    </source>
</evidence>
<dbReference type="GO" id="GO:0000723">
    <property type="term" value="P:telomere maintenance"/>
    <property type="evidence" value="ECO:0007669"/>
    <property type="project" value="InterPro"/>
</dbReference>
<evidence type="ECO:0000256" key="7">
    <source>
        <dbReference type="ARBA" id="ARBA00023204"/>
    </source>
</evidence>
<name>A0AAN9KF73_CLITE</name>
<evidence type="ECO:0000259" key="11">
    <source>
        <dbReference type="Pfam" id="PF21530"/>
    </source>
</evidence>
<dbReference type="GO" id="GO:0043139">
    <property type="term" value="F:5'-3' DNA helicase activity"/>
    <property type="evidence" value="ECO:0007669"/>
    <property type="project" value="UniProtKB-EC"/>
</dbReference>
<evidence type="ECO:0000256" key="5">
    <source>
        <dbReference type="ARBA" id="ARBA00022840"/>
    </source>
</evidence>
<organism evidence="12 13">
    <name type="scientific">Clitoria ternatea</name>
    <name type="common">Butterfly pea</name>
    <dbReference type="NCBI Taxonomy" id="43366"/>
    <lineage>
        <taxon>Eukaryota</taxon>
        <taxon>Viridiplantae</taxon>
        <taxon>Streptophyta</taxon>
        <taxon>Embryophyta</taxon>
        <taxon>Tracheophyta</taxon>
        <taxon>Spermatophyta</taxon>
        <taxon>Magnoliopsida</taxon>
        <taxon>eudicotyledons</taxon>
        <taxon>Gunneridae</taxon>
        <taxon>Pentapetalae</taxon>
        <taxon>rosids</taxon>
        <taxon>fabids</taxon>
        <taxon>Fabales</taxon>
        <taxon>Fabaceae</taxon>
        <taxon>Papilionoideae</taxon>
        <taxon>50 kb inversion clade</taxon>
        <taxon>NPAAA clade</taxon>
        <taxon>indigoferoid/millettioid clade</taxon>
        <taxon>Phaseoleae</taxon>
        <taxon>Clitoria</taxon>
    </lineage>
</organism>
<reference evidence="12 13" key="1">
    <citation type="submission" date="2024-01" db="EMBL/GenBank/DDBJ databases">
        <title>The genomes of 5 underutilized Papilionoideae crops provide insights into root nodulation and disease resistance.</title>
        <authorList>
            <person name="Yuan L."/>
        </authorList>
    </citation>
    <scope>NUCLEOTIDE SEQUENCE [LARGE SCALE GENOMIC DNA]</scope>
    <source>
        <strain evidence="12">LY-2023</strain>
        <tissue evidence="12">Leaf</tissue>
    </source>
</reference>